<dbReference type="EMBL" id="MPUK01000001">
    <property type="protein sequence ID" value="ONH69475.1"/>
    <property type="molecule type" value="Genomic_DNA"/>
</dbReference>
<reference evidence="5" key="1">
    <citation type="journal article" date="2014" name="Genome Announc.">
        <title>Genome sequence of the yeast Cyberlindnera fabianii (Hansenula fabianii).</title>
        <authorList>
            <person name="Freel K.C."/>
            <person name="Sarilar V."/>
            <person name="Neuveglise C."/>
            <person name="Devillers H."/>
            <person name="Friedrich A."/>
            <person name="Schacherer J."/>
        </authorList>
    </citation>
    <scope>NUCLEOTIDE SEQUENCE</scope>
    <source>
        <strain evidence="5">YJS4271</strain>
    </source>
</reference>
<dbReference type="GO" id="GO:0005634">
    <property type="term" value="C:nucleus"/>
    <property type="evidence" value="ECO:0007669"/>
    <property type="project" value="TreeGrafter"/>
</dbReference>
<evidence type="ECO:0000256" key="4">
    <source>
        <dbReference type="ARBA" id="ARBA00023204"/>
    </source>
</evidence>
<dbReference type="InterPro" id="IPR007232">
    <property type="entry name" value="Rad52_Rad59_Rad22"/>
</dbReference>
<dbReference type="GO" id="GO:0045002">
    <property type="term" value="P:double-strand break repair via single-strand annealing"/>
    <property type="evidence" value="ECO:0007669"/>
    <property type="project" value="TreeGrafter"/>
</dbReference>
<evidence type="ECO:0000256" key="2">
    <source>
        <dbReference type="ARBA" id="ARBA00022763"/>
    </source>
</evidence>
<reference evidence="6" key="3">
    <citation type="submission" date="2017-01" db="EMBL/GenBank/DDBJ databases">
        <authorList>
            <person name="Mah S.A."/>
            <person name="Swanson W.J."/>
            <person name="Moy G.W."/>
            <person name="Vacquier V.D."/>
        </authorList>
    </citation>
    <scope>NUCLEOTIDE SEQUENCE [LARGE SCALE GENOMIC DNA]</scope>
    <source>
        <strain evidence="6">65</strain>
    </source>
</reference>
<sequence>MDPPALYEPPTSTIFQPSVEQLDIFLDGDWRDRPASKWAIACSGTLQAKIEAYCRFSAHRRPSFLHGAQDVPFYKMIEFANLAFGYDGWSTEVLGSEVESLKEDGDRYSLRMLSTVRVTLKDGTYHEAAGAGRGDNLPQKSLAFSKAKKESVTAATKNCFLQFADLVLDHQAKMEKGFYSNGGMFEFLH</sequence>
<dbReference type="STRING" id="36022.A0A061ATI8"/>
<dbReference type="OrthoDB" id="206565at2759"/>
<dbReference type="Pfam" id="PF04098">
    <property type="entry name" value="Rad52_Rad22"/>
    <property type="match status" value="1"/>
</dbReference>
<keyword evidence="2" id="KW-0227">DNA damage</keyword>
<dbReference type="EMBL" id="LK052887">
    <property type="protein sequence ID" value="CDR38700.1"/>
    <property type="molecule type" value="Genomic_DNA"/>
</dbReference>
<dbReference type="AlphaFoldDB" id="A0A061ATI8"/>
<evidence type="ECO:0000313" key="7">
    <source>
        <dbReference type="Proteomes" id="UP000189513"/>
    </source>
</evidence>
<dbReference type="OMA" id="WSVQRIG"/>
<dbReference type="GO" id="GO:0000724">
    <property type="term" value="P:double-strand break repair via homologous recombination"/>
    <property type="evidence" value="ECO:0007669"/>
    <property type="project" value="TreeGrafter"/>
</dbReference>
<keyword evidence="7" id="KW-1185">Reference proteome</keyword>
<dbReference type="Gene3D" id="3.30.390.80">
    <property type="entry name" value="DNA repair protein Rad52/59/22"/>
    <property type="match status" value="1"/>
</dbReference>
<dbReference type="Proteomes" id="UP000189513">
    <property type="component" value="Unassembled WGS sequence"/>
</dbReference>
<evidence type="ECO:0000313" key="6">
    <source>
        <dbReference type="EMBL" id="ONH69475.1"/>
    </source>
</evidence>
<name>A0A061ATI8_CYBFA</name>
<dbReference type="PANTHER" id="PTHR12132:SF2">
    <property type="entry name" value="DNA REPAIR PROTEIN RAD59"/>
    <property type="match status" value="1"/>
</dbReference>
<dbReference type="InterPro" id="IPR041247">
    <property type="entry name" value="Rad52_fam"/>
</dbReference>
<organism evidence="5">
    <name type="scientific">Cyberlindnera fabianii</name>
    <name type="common">Yeast</name>
    <name type="synonym">Hansenula fabianii</name>
    <dbReference type="NCBI Taxonomy" id="36022"/>
    <lineage>
        <taxon>Eukaryota</taxon>
        <taxon>Fungi</taxon>
        <taxon>Dikarya</taxon>
        <taxon>Ascomycota</taxon>
        <taxon>Saccharomycotina</taxon>
        <taxon>Saccharomycetes</taxon>
        <taxon>Phaffomycetales</taxon>
        <taxon>Phaffomycetaceae</taxon>
        <taxon>Cyberlindnera</taxon>
    </lineage>
</organism>
<comment type="similarity">
    <text evidence="1">Belongs to the RAD52 family.</text>
</comment>
<evidence type="ECO:0000256" key="3">
    <source>
        <dbReference type="ARBA" id="ARBA00023172"/>
    </source>
</evidence>
<evidence type="ECO:0000313" key="5">
    <source>
        <dbReference type="EMBL" id="CDR38700.1"/>
    </source>
</evidence>
<dbReference type="InterPro" id="IPR042525">
    <property type="entry name" value="Rad52_Rad59_Rad22_sf"/>
</dbReference>
<protein>
    <submittedName>
        <fullName evidence="5">CYFA0S02e04698g1_1</fullName>
    </submittedName>
    <submittedName>
        <fullName evidence="6">DNA repair protein RAD59</fullName>
    </submittedName>
</protein>
<gene>
    <name evidence="6" type="ORF">BON22_0135</name>
    <name evidence="5" type="ORF">CYFA0S_02e04698g</name>
</gene>
<dbReference type="SUPFAM" id="SSF54768">
    <property type="entry name" value="dsRNA-binding domain-like"/>
    <property type="match status" value="1"/>
</dbReference>
<evidence type="ECO:0000256" key="1">
    <source>
        <dbReference type="ARBA" id="ARBA00006638"/>
    </source>
</evidence>
<keyword evidence="4" id="KW-0234">DNA repair</keyword>
<dbReference type="PANTHER" id="PTHR12132">
    <property type="entry name" value="DNA REPAIR AND RECOMBINATION PROTEIN RAD52, RAD59"/>
    <property type="match status" value="1"/>
</dbReference>
<reference evidence="7" key="2">
    <citation type="journal article" date="2017" name="Genome Announc.">
        <title>Genome sequences of Cyberlindnera fabianii 65, Pichia kudriavzevii 129, and Saccharomyces cerevisiae 131 isolated from fermented masau fruits in Zimbabwe.</title>
        <authorList>
            <person name="van Rijswijck I.M.H."/>
            <person name="Derks M.F.L."/>
            <person name="Abee T."/>
            <person name="de Ridder D."/>
            <person name="Smid E.J."/>
        </authorList>
    </citation>
    <scope>NUCLEOTIDE SEQUENCE [LARGE SCALE GENOMIC DNA]</scope>
    <source>
        <strain evidence="7">65</strain>
    </source>
</reference>
<dbReference type="VEuPathDB" id="FungiDB:BON22_0135"/>
<dbReference type="GO" id="GO:0006312">
    <property type="term" value="P:mitotic recombination"/>
    <property type="evidence" value="ECO:0007669"/>
    <property type="project" value="TreeGrafter"/>
</dbReference>
<proteinExistence type="inferred from homology"/>
<accession>A0A061ATI8</accession>
<keyword evidence="3" id="KW-0233">DNA recombination</keyword>